<dbReference type="PANTHER" id="PTHR11504">
    <property type="entry name" value="CYTOCHROME C OXIDASE POLYPEPTIDE VIA"/>
    <property type="match status" value="1"/>
</dbReference>
<keyword evidence="8" id="KW-0560">Oxidoreductase</keyword>
<reference evidence="14 15" key="1">
    <citation type="submission" date="2022-05" db="EMBL/GenBank/DDBJ databases">
        <authorList>
            <consortium name="Genoscope - CEA"/>
            <person name="William W."/>
        </authorList>
    </citation>
    <scope>NUCLEOTIDE SEQUENCE [LARGE SCALE GENOMIC DNA]</scope>
</reference>
<comment type="subcellular location">
    <subcellularLocation>
        <location evidence="1">Mitochondrion inner membrane</location>
        <topology evidence="1">Single-pass membrane protein</topology>
    </subcellularLocation>
</comment>
<dbReference type="PANTHER" id="PTHR11504:SF0">
    <property type="entry name" value="CYTOCHROME C OXIDASE SUBUNIT"/>
    <property type="match status" value="1"/>
</dbReference>
<evidence type="ECO:0000256" key="2">
    <source>
        <dbReference type="ARBA" id="ARBA00004673"/>
    </source>
</evidence>
<dbReference type="CDD" id="cd00925">
    <property type="entry name" value="Cyt_c_Oxidase_VIa"/>
    <property type="match status" value="1"/>
</dbReference>
<evidence type="ECO:0000256" key="12">
    <source>
        <dbReference type="RuleBase" id="RU004397"/>
    </source>
</evidence>
<keyword evidence="6" id="KW-0809">Transit peptide</keyword>
<comment type="caution">
    <text evidence="14">The sequence shown here is derived from an EMBL/GenBank/DDBJ whole genome shotgun (WGS) entry which is preliminary data.</text>
</comment>
<keyword evidence="9 12" id="KW-0496">Mitochondrion</keyword>
<accession>A0ABN8NFB4</accession>
<evidence type="ECO:0000256" key="10">
    <source>
        <dbReference type="ARBA" id="ARBA00023136"/>
    </source>
</evidence>
<dbReference type="InterPro" id="IPR001349">
    <property type="entry name" value="Cyt_c_oxidase_su6a"/>
</dbReference>
<keyword evidence="10 12" id="KW-0472">Membrane</keyword>
<evidence type="ECO:0000256" key="8">
    <source>
        <dbReference type="ARBA" id="ARBA00023002"/>
    </source>
</evidence>
<dbReference type="EMBL" id="CALNXK010000016">
    <property type="protein sequence ID" value="CAH3103422.1"/>
    <property type="molecule type" value="Genomic_DNA"/>
</dbReference>
<gene>
    <name evidence="14" type="ORF">PLOB_00011259</name>
</gene>
<keyword evidence="15" id="KW-1185">Reference proteome</keyword>
<evidence type="ECO:0000256" key="11">
    <source>
        <dbReference type="RuleBase" id="RU004396"/>
    </source>
</evidence>
<sequence>MAVRMLSRLNWVSRRFYAATADSSKMTLAEKEAAESKHAESTMKTWKNISIFVAVPAILICAYNAWVKEKEHHTHPRPEFLEYPHLRIRNKAFPWGDGNHSLFHNPHANALPAGYEDGDEGHEH</sequence>
<keyword evidence="7 13" id="KW-1133">Transmembrane helix</keyword>
<dbReference type="Proteomes" id="UP001159405">
    <property type="component" value="Unassembled WGS sequence"/>
</dbReference>
<name>A0ABN8NFB4_9CNID</name>
<feature type="transmembrane region" description="Helical" evidence="13">
    <location>
        <begin position="49"/>
        <end position="67"/>
    </location>
</feature>
<evidence type="ECO:0000256" key="5">
    <source>
        <dbReference type="ARBA" id="ARBA00022792"/>
    </source>
</evidence>
<evidence type="ECO:0000256" key="7">
    <source>
        <dbReference type="ARBA" id="ARBA00022989"/>
    </source>
</evidence>
<dbReference type="PIRSF" id="PIRSF000277">
    <property type="entry name" value="COX6A1"/>
    <property type="match status" value="1"/>
</dbReference>
<comment type="similarity">
    <text evidence="3 11">Belongs to the cytochrome c oxidase subunit 6A family.</text>
</comment>
<evidence type="ECO:0000256" key="6">
    <source>
        <dbReference type="ARBA" id="ARBA00022946"/>
    </source>
</evidence>
<evidence type="ECO:0000256" key="3">
    <source>
        <dbReference type="ARBA" id="ARBA00005553"/>
    </source>
</evidence>
<organism evidence="14 15">
    <name type="scientific">Porites lobata</name>
    <dbReference type="NCBI Taxonomy" id="104759"/>
    <lineage>
        <taxon>Eukaryota</taxon>
        <taxon>Metazoa</taxon>
        <taxon>Cnidaria</taxon>
        <taxon>Anthozoa</taxon>
        <taxon>Hexacorallia</taxon>
        <taxon>Scleractinia</taxon>
        <taxon>Fungiina</taxon>
        <taxon>Poritidae</taxon>
        <taxon>Porites</taxon>
    </lineage>
</organism>
<dbReference type="PROSITE" id="PS01329">
    <property type="entry name" value="COX6A"/>
    <property type="match status" value="1"/>
</dbReference>
<evidence type="ECO:0000313" key="14">
    <source>
        <dbReference type="EMBL" id="CAH3103422.1"/>
    </source>
</evidence>
<keyword evidence="5 12" id="KW-0999">Mitochondrion inner membrane</keyword>
<evidence type="ECO:0000256" key="4">
    <source>
        <dbReference type="ARBA" id="ARBA00022692"/>
    </source>
</evidence>
<dbReference type="Gene3D" id="4.10.95.10">
    <property type="entry name" value="Cytochrome c oxidase, subunit VIa"/>
    <property type="match status" value="1"/>
</dbReference>
<protein>
    <recommendedName>
        <fullName evidence="12">Cytochrome c oxidase subunit</fullName>
    </recommendedName>
    <alternativeName>
        <fullName evidence="12">Cytochrome c oxidase polypeptide VIa</fullName>
    </alternativeName>
</protein>
<dbReference type="InterPro" id="IPR036418">
    <property type="entry name" value="Cyt_c_oxidase_su6a_sf"/>
</dbReference>
<evidence type="ECO:0000256" key="1">
    <source>
        <dbReference type="ARBA" id="ARBA00004434"/>
    </source>
</evidence>
<proteinExistence type="inferred from homology"/>
<keyword evidence="4 13" id="KW-0812">Transmembrane</keyword>
<dbReference type="Pfam" id="PF02046">
    <property type="entry name" value="COX6A"/>
    <property type="match status" value="1"/>
</dbReference>
<dbReference type="InterPro" id="IPR018507">
    <property type="entry name" value="Cyt_c_oxidase_su6a_CS"/>
</dbReference>
<evidence type="ECO:0000256" key="9">
    <source>
        <dbReference type="ARBA" id="ARBA00023128"/>
    </source>
</evidence>
<evidence type="ECO:0000313" key="15">
    <source>
        <dbReference type="Proteomes" id="UP001159405"/>
    </source>
</evidence>
<evidence type="ECO:0000256" key="13">
    <source>
        <dbReference type="SAM" id="Phobius"/>
    </source>
</evidence>
<dbReference type="SUPFAM" id="SSF81411">
    <property type="entry name" value="Mitochondrial cytochrome c oxidase subunit VIa"/>
    <property type="match status" value="1"/>
</dbReference>
<comment type="pathway">
    <text evidence="2">Energy metabolism; oxidative phosphorylation.</text>
</comment>